<dbReference type="EMBL" id="JACGWO010000011">
    <property type="protein sequence ID" value="KAK4414954.1"/>
    <property type="molecule type" value="Genomic_DNA"/>
</dbReference>
<feature type="compositionally biased region" description="Polar residues" evidence="2">
    <location>
        <begin position="250"/>
        <end position="259"/>
    </location>
</feature>
<feature type="coiled-coil region" evidence="1">
    <location>
        <begin position="302"/>
        <end position="339"/>
    </location>
</feature>
<evidence type="ECO:0000313" key="4">
    <source>
        <dbReference type="Proteomes" id="UP001293254"/>
    </source>
</evidence>
<name>A0AAE1XN85_9LAMI</name>
<organism evidence="3 4">
    <name type="scientific">Sesamum alatum</name>
    <dbReference type="NCBI Taxonomy" id="300844"/>
    <lineage>
        <taxon>Eukaryota</taxon>
        <taxon>Viridiplantae</taxon>
        <taxon>Streptophyta</taxon>
        <taxon>Embryophyta</taxon>
        <taxon>Tracheophyta</taxon>
        <taxon>Spermatophyta</taxon>
        <taxon>Magnoliopsida</taxon>
        <taxon>eudicotyledons</taxon>
        <taxon>Gunneridae</taxon>
        <taxon>Pentapetalae</taxon>
        <taxon>asterids</taxon>
        <taxon>lamiids</taxon>
        <taxon>Lamiales</taxon>
        <taxon>Pedaliaceae</taxon>
        <taxon>Sesamum</taxon>
    </lineage>
</organism>
<feature type="compositionally biased region" description="Basic and acidic residues" evidence="2">
    <location>
        <begin position="240"/>
        <end position="249"/>
    </location>
</feature>
<accession>A0AAE1XN85</accession>
<evidence type="ECO:0000313" key="3">
    <source>
        <dbReference type="EMBL" id="KAK4414954.1"/>
    </source>
</evidence>
<dbReference type="Pfam" id="PF03004">
    <property type="entry name" value="Transposase_24"/>
    <property type="match status" value="1"/>
</dbReference>
<comment type="caution">
    <text evidence="3">The sequence shown here is derived from an EMBL/GenBank/DDBJ whole genome shotgun (WGS) entry which is preliminary data.</text>
</comment>
<reference evidence="3" key="2">
    <citation type="journal article" date="2024" name="Plant">
        <title>Genomic evolution and insights into agronomic trait innovations of Sesamum species.</title>
        <authorList>
            <person name="Miao H."/>
            <person name="Wang L."/>
            <person name="Qu L."/>
            <person name="Liu H."/>
            <person name="Sun Y."/>
            <person name="Le M."/>
            <person name="Wang Q."/>
            <person name="Wei S."/>
            <person name="Zheng Y."/>
            <person name="Lin W."/>
            <person name="Duan Y."/>
            <person name="Cao H."/>
            <person name="Xiong S."/>
            <person name="Wang X."/>
            <person name="Wei L."/>
            <person name="Li C."/>
            <person name="Ma Q."/>
            <person name="Ju M."/>
            <person name="Zhao R."/>
            <person name="Li G."/>
            <person name="Mu C."/>
            <person name="Tian Q."/>
            <person name="Mei H."/>
            <person name="Zhang T."/>
            <person name="Gao T."/>
            <person name="Zhang H."/>
        </authorList>
    </citation>
    <scope>NUCLEOTIDE SEQUENCE</scope>
    <source>
        <strain evidence="3">3651</strain>
    </source>
</reference>
<dbReference type="AlphaFoldDB" id="A0AAE1XN85"/>
<evidence type="ECO:0000256" key="2">
    <source>
        <dbReference type="SAM" id="MobiDB-lite"/>
    </source>
</evidence>
<gene>
    <name evidence="3" type="ORF">Salat_2602400</name>
</gene>
<feature type="region of interest" description="Disordered" evidence="2">
    <location>
        <begin position="240"/>
        <end position="259"/>
    </location>
</feature>
<evidence type="ECO:0000256" key="1">
    <source>
        <dbReference type="SAM" id="Coils"/>
    </source>
</evidence>
<sequence length="400" mass="44932">MRTRGRGGRMLFDGDKLNSYADLLVGNTNHLLDSDSDRSDSRDVAGEEDEVHARENNLPCVSEQQIQDDPNDKDTIEHDEKGREILVIDGKCFVSVAAPRVMLEDLREEQVFKIWKSYFSRTMSGEMRRIRVAAGSRSVPPPAWMRQDLWEGLWDIWETRKYKILQNQNSKNRLSDRDGLGVVKSTTGTISISHHARRLALKNGGKPVSFQEVFDRTHRRNKGKGPFVDQKSKKISDAYGTKLKEKQSKSDGATSSEGSVGSYVYNSEVWAEVSGGPRNGRCYGFGSSYSGNVSYYSHSLGTVSSQVEMEQYKERIQELERQQRELQEMNSNFDQKVQNVVSSVLAAYGIFPGQHVSAGQCINPGRFSHFSAPSSSYFQPLVPPSYFPPPASSTPTYSMP</sequence>
<reference evidence="3" key="1">
    <citation type="submission" date="2020-06" db="EMBL/GenBank/DDBJ databases">
        <authorList>
            <person name="Li T."/>
            <person name="Hu X."/>
            <person name="Zhang T."/>
            <person name="Song X."/>
            <person name="Zhang H."/>
            <person name="Dai N."/>
            <person name="Sheng W."/>
            <person name="Hou X."/>
            <person name="Wei L."/>
        </authorList>
    </citation>
    <scope>NUCLEOTIDE SEQUENCE</scope>
    <source>
        <strain evidence="3">3651</strain>
        <tissue evidence="3">Leaf</tissue>
    </source>
</reference>
<feature type="compositionally biased region" description="Basic and acidic residues" evidence="2">
    <location>
        <begin position="32"/>
        <end position="55"/>
    </location>
</feature>
<dbReference type="InterPro" id="IPR004252">
    <property type="entry name" value="Probable_transposase_24"/>
</dbReference>
<dbReference type="Proteomes" id="UP001293254">
    <property type="component" value="Unassembled WGS sequence"/>
</dbReference>
<proteinExistence type="predicted"/>
<feature type="region of interest" description="Disordered" evidence="2">
    <location>
        <begin position="31"/>
        <end position="57"/>
    </location>
</feature>
<keyword evidence="4" id="KW-1185">Reference proteome</keyword>
<keyword evidence="1" id="KW-0175">Coiled coil</keyword>
<protein>
    <submittedName>
        <fullName evidence="3">Uncharacterized protein</fullName>
    </submittedName>
</protein>